<reference evidence="2 3" key="1">
    <citation type="submission" date="2016-11" db="EMBL/GenBank/DDBJ databases">
        <title>The macronuclear genome of Stentor coeruleus: a giant cell with tiny introns.</title>
        <authorList>
            <person name="Slabodnick M."/>
            <person name="Ruby J.G."/>
            <person name="Reiff S.B."/>
            <person name="Swart E.C."/>
            <person name="Gosai S."/>
            <person name="Prabakaran S."/>
            <person name="Witkowska E."/>
            <person name="Larue G.E."/>
            <person name="Fisher S."/>
            <person name="Freeman R.M."/>
            <person name="Gunawardena J."/>
            <person name="Chu W."/>
            <person name="Stover N.A."/>
            <person name="Gregory B.D."/>
            <person name="Nowacki M."/>
            <person name="Derisi J."/>
            <person name="Roy S.W."/>
            <person name="Marshall W.F."/>
            <person name="Sood P."/>
        </authorList>
    </citation>
    <scope>NUCLEOTIDE SEQUENCE [LARGE SCALE GENOMIC DNA]</scope>
    <source>
        <strain evidence="2">WM001</strain>
    </source>
</reference>
<feature type="compositionally biased region" description="Polar residues" evidence="1">
    <location>
        <begin position="68"/>
        <end position="84"/>
    </location>
</feature>
<evidence type="ECO:0000313" key="2">
    <source>
        <dbReference type="EMBL" id="OMJ71040.1"/>
    </source>
</evidence>
<feature type="region of interest" description="Disordered" evidence="1">
    <location>
        <begin position="68"/>
        <end position="120"/>
    </location>
</feature>
<evidence type="ECO:0000313" key="3">
    <source>
        <dbReference type="Proteomes" id="UP000187209"/>
    </source>
</evidence>
<evidence type="ECO:0000256" key="1">
    <source>
        <dbReference type="SAM" id="MobiDB-lite"/>
    </source>
</evidence>
<comment type="caution">
    <text evidence="2">The sequence shown here is derived from an EMBL/GenBank/DDBJ whole genome shotgun (WGS) entry which is preliminary data.</text>
</comment>
<sequence>MWLESVKRRIQAKNLVSIADRLDASGLIKEFYIIIRKAKPVVTASYQNDFLSIIRILTEEVWKECKRSNSFQTDEQPKPQNLSLDKTFEAPPSSSNRIHKKTLSSIDIQSSSSPIKPLNTSLSKSRNESFFSSPKYKNQISQEIAYMSTFSYPKGIATFTKTRRVTSNSIPDVPGPGSYFCDPRLTQNIVFNSNKTPVPSCRSTKSLSLSLIKF</sequence>
<dbReference type="Proteomes" id="UP000187209">
    <property type="component" value="Unassembled WGS sequence"/>
</dbReference>
<protein>
    <submittedName>
        <fullName evidence="2">Uncharacterized protein</fullName>
    </submittedName>
</protein>
<name>A0A1R2B340_9CILI</name>
<gene>
    <name evidence="2" type="ORF">SteCoe_30838</name>
</gene>
<organism evidence="2 3">
    <name type="scientific">Stentor coeruleus</name>
    <dbReference type="NCBI Taxonomy" id="5963"/>
    <lineage>
        <taxon>Eukaryota</taxon>
        <taxon>Sar</taxon>
        <taxon>Alveolata</taxon>
        <taxon>Ciliophora</taxon>
        <taxon>Postciliodesmatophora</taxon>
        <taxon>Heterotrichea</taxon>
        <taxon>Heterotrichida</taxon>
        <taxon>Stentoridae</taxon>
        <taxon>Stentor</taxon>
    </lineage>
</organism>
<keyword evidence="3" id="KW-1185">Reference proteome</keyword>
<feature type="compositionally biased region" description="Low complexity" evidence="1">
    <location>
        <begin position="104"/>
        <end position="115"/>
    </location>
</feature>
<proteinExistence type="predicted"/>
<dbReference type="EMBL" id="MPUH01001028">
    <property type="protein sequence ID" value="OMJ71040.1"/>
    <property type="molecule type" value="Genomic_DNA"/>
</dbReference>
<dbReference type="AlphaFoldDB" id="A0A1R2B340"/>
<accession>A0A1R2B340</accession>